<reference evidence="2 3" key="1">
    <citation type="submission" date="2020-07" db="EMBL/GenBank/DDBJ databases">
        <title>Thermogemmata thermophila gen. nov., sp. nov., a novel moderate thermophilic planctomycete from a Kamchatka hot spring.</title>
        <authorList>
            <person name="Elcheninov A.G."/>
            <person name="Podosokorskaya O.A."/>
            <person name="Kovaleva O.L."/>
            <person name="Novikov A."/>
            <person name="Bonch-Osmolovskaya E.A."/>
            <person name="Toshchakov S.V."/>
            <person name="Kublanov I.V."/>
        </authorList>
    </citation>
    <scope>NUCLEOTIDE SEQUENCE [LARGE SCALE GENOMIC DNA]</scope>
    <source>
        <strain evidence="2 3">2918</strain>
    </source>
</reference>
<dbReference type="PANTHER" id="PTHR43190">
    <property type="entry name" value="N-ACETYL-D-GLUCOSAMINE KINASE"/>
    <property type="match status" value="1"/>
</dbReference>
<dbReference type="InterPro" id="IPR002731">
    <property type="entry name" value="ATPase_BadF"/>
</dbReference>
<organism evidence="2 3">
    <name type="scientific">Thermogemmata fonticola</name>
    <dbReference type="NCBI Taxonomy" id="2755323"/>
    <lineage>
        <taxon>Bacteria</taxon>
        <taxon>Pseudomonadati</taxon>
        <taxon>Planctomycetota</taxon>
        <taxon>Planctomycetia</taxon>
        <taxon>Gemmatales</taxon>
        <taxon>Gemmataceae</taxon>
        <taxon>Thermogemmata</taxon>
    </lineage>
</organism>
<comment type="caution">
    <text evidence="2">The sequence shown here is derived from an EMBL/GenBank/DDBJ whole genome shotgun (WGS) entry which is preliminary data.</text>
</comment>
<dbReference type="Proteomes" id="UP000542342">
    <property type="component" value="Unassembled WGS sequence"/>
</dbReference>
<evidence type="ECO:0000259" key="1">
    <source>
        <dbReference type="Pfam" id="PF01869"/>
    </source>
</evidence>
<keyword evidence="3" id="KW-1185">Reference proteome</keyword>
<dbReference type="CDD" id="cd24007">
    <property type="entry name" value="ASKHA_NBD_eukNAGK-like"/>
    <property type="match status" value="1"/>
</dbReference>
<dbReference type="Gene3D" id="3.30.420.40">
    <property type="match status" value="2"/>
</dbReference>
<name>A0A7V8VC88_9BACT</name>
<dbReference type="InterPro" id="IPR052519">
    <property type="entry name" value="Euk-type_GlcNAc_Kinase"/>
</dbReference>
<evidence type="ECO:0000313" key="3">
    <source>
        <dbReference type="Proteomes" id="UP000542342"/>
    </source>
</evidence>
<dbReference type="PANTHER" id="PTHR43190:SF3">
    <property type="entry name" value="N-ACETYL-D-GLUCOSAMINE KINASE"/>
    <property type="match status" value="1"/>
</dbReference>
<sequence>MAVGRWVLGVDGGATTTTALLAELETGQVVGRGTGGSSNIQAVGETAALRELNTAVAAAFAAAGLRRQPVTAAALGLAGIDLDGEDVIRGWADLVDLAERLLVVNDARLLFAAGTPQDWGLAIIAGTGSIAYTRTPEGNNNRTGGWGWLLGDEGSAFQIGLRALRAVCRTADGVGPPSRLSQIVLEKLGSSQIRDLIPAVYRGSWDKAFIARLAPVVLDCAQHDEVAEQIVASQAQALARTAAAAVRQMHWSEHLIPTALSGGLFLHSEMYRARFLEYLRREGVHPEPVTLVEEPARGAVLLARQLCTDLA</sequence>
<gene>
    <name evidence="2" type="ORF">H0921_04210</name>
</gene>
<accession>A0A7V8VC88</accession>
<dbReference type="RefSeq" id="WP_194536794.1">
    <property type="nucleotide sequence ID" value="NZ_JACEFB010000002.1"/>
</dbReference>
<proteinExistence type="predicted"/>
<dbReference type="Pfam" id="PF01869">
    <property type="entry name" value="BcrAD_BadFG"/>
    <property type="match status" value="1"/>
</dbReference>
<dbReference type="InterPro" id="IPR043129">
    <property type="entry name" value="ATPase_NBD"/>
</dbReference>
<dbReference type="AlphaFoldDB" id="A0A7V8VC88"/>
<dbReference type="EMBL" id="JACEFB010000002">
    <property type="protein sequence ID" value="MBA2225364.1"/>
    <property type="molecule type" value="Genomic_DNA"/>
</dbReference>
<evidence type="ECO:0000313" key="2">
    <source>
        <dbReference type="EMBL" id="MBA2225364.1"/>
    </source>
</evidence>
<dbReference type="SUPFAM" id="SSF53067">
    <property type="entry name" value="Actin-like ATPase domain"/>
    <property type="match status" value="2"/>
</dbReference>
<protein>
    <recommendedName>
        <fullName evidence="1">ATPase BadF/BadG/BcrA/BcrD type domain-containing protein</fullName>
    </recommendedName>
</protein>
<feature type="domain" description="ATPase BadF/BadG/BcrA/BcrD type" evidence="1">
    <location>
        <begin position="8"/>
        <end position="303"/>
    </location>
</feature>